<dbReference type="Proteomes" id="UP000000463">
    <property type="component" value="Segment"/>
</dbReference>
<dbReference type="GeneID" id="13994946"/>
<protein>
    <submittedName>
        <fullName evidence="1">Uncharacterized protein</fullName>
    </submittedName>
</protein>
<name>K4K5Z3_9CAUD</name>
<proteinExistence type="predicted"/>
<organism evidence="1 2">
    <name type="scientific">Caulobacter phage CcrColossus</name>
    <dbReference type="NCBI Taxonomy" id="1211640"/>
    <lineage>
        <taxon>Viruses</taxon>
        <taxon>Duplodnaviria</taxon>
        <taxon>Heunggongvirae</taxon>
        <taxon>Uroviricota</taxon>
        <taxon>Caudoviricetes</taxon>
        <taxon>Jeanschmidtviridae</taxon>
        <taxon>Colossusvirus</taxon>
        <taxon>Colossusvirus colossus</taxon>
    </lineage>
</organism>
<dbReference type="RefSeq" id="YP_006988251.1">
    <property type="nucleotide sequence ID" value="NC_019406.1"/>
</dbReference>
<accession>K4K5Z3</accession>
<evidence type="ECO:0000313" key="1">
    <source>
        <dbReference type="EMBL" id="AFU87887.1"/>
    </source>
</evidence>
<reference evidence="1 2" key="1">
    <citation type="journal article" date="2012" name="BMC Genomics">
        <title>The Caulobacter crescentus phage phiCbK: genomics of a canonical phage.</title>
        <authorList>
            <person name="Gill J.J."/>
            <person name="Berry J.D."/>
            <person name="Russell W.K."/>
            <person name="Lessor L."/>
            <person name="Escobar Garcia D.A."/>
            <person name="Hernandez D."/>
            <person name="Kane A."/>
            <person name="Keene J."/>
            <person name="Maddox M."/>
            <person name="Martin R."/>
            <person name="Mohan S."/>
            <person name="Thorn A.M."/>
            <person name="Russell D.H."/>
            <person name="Young R."/>
        </authorList>
    </citation>
    <scope>NUCLEOTIDE SEQUENCE [LARGE SCALE GENOMIC DNA]</scope>
</reference>
<keyword evidence="2" id="KW-1185">Reference proteome</keyword>
<dbReference type="EMBL" id="JX100810">
    <property type="protein sequence ID" value="AFU87887.1"/>
    <property type="molecule type" value="Genomic_DNA"/>
</dbReference>
<gene>
    <name evidence="1" type="ORF">CcrColossus_gp017</name>
</gene>
<dbReference type="KEGG" id="vg:13994946"/>
<sequence>MMNNPHSLAILKIANRILPLTHLHATEQRRPAIDIIGDLYKVADDIDKEAAPAVTLPAGNETLAKLGAAVALARLELESAYQRTESLSERHRLAPLIATMSEALKAYRADPATPKAPAAPLPHAFATIPDGSALERATAAGIAIFQAEGSTFYTPGPSANFTRDDWRGPYYGAAEAARAALAERSGKAA</sequence>
<evidence type="ECO:0000313" key="2">
    <source>
        <dbReference type="Proteomes" id="UP000000463"/>
    </source>
</evidence>